<gene>
    <name evidence="4" type="ORF">CVT25_010381</name>
</gene>
<comment type="caution">
    <text evidence="4">The sequence shown here is derived from an EMBL/GenBank/DDBJ whole genome shotgun (WGS) entry which is preliminary data.</text>
</comment>
<proteinExistence type="predicted"/>
<protein>
    <submittedName>
        <fullName evidence="4">Uncharacterized protein</fullName>
    </submittedName>
</protein>
<dbReference type="InterPro" id="IPR047150">
    <property type="entry name" value="SGT"/>
</dbReference>
<feature type="repeat" description="TPR" evidence="3">
    <location>
        <begin position="12"/>
        <end position="45"/>
    </location>
</feature>
<dbReference type="PANTHER" id="PTHR45831:SF2">
    <property type="entry name" value="LD24721P"/>
    <property type="match status" value="1"/>
</dbReference>
<organism evidence="4 5">
    <name type="scientific">Psilocybe cyanescens</name>
    <dbReference type="NCBI Taxonomy" id="93625"/>
    <lineage>
        <taxon>Eukaryota</taxon>
        <taxon>Fungi</taxon>
        <taxon>Dikarya</taxon>
        <taxon>Basidiomycota</taxon>
        <taxon>Agaricomycotina</taxon>
        <taxon>Agaricomycetes</taxon>
        <taxon>Agaricomycetidae</taxon>
        <taxon>Agaricales</taxon>
        <taxon>Agaricineae</taxon>
        <taxon>Strophariaceae</taxon>
        <taxon>Psilocybe</taxon>
    </lineage>
</organism>
<keyword evidence="2 3" id="KW-0802">TPR repeat</keyword>
<name>A0A409XP70_PSICY</name>
<keyword evidence="1" id="KW-0677">Repeat</keyword>
<dbReference type="SUPFAM" id="SSF48452">
    <property type="entry name" value="TPR-like"/>
    <property type="match status" value="1"/>
</dbReference>
<dbReference type="GO" id="GO:0016020">
    <property type="term" value="C:membrane"/>
    <property type="evidence" value="ECO:0007669"/>
    <property type="project" value="TreeGrafter"/>
</dbReference>
<dbReference type="GO" id="GO:0072380">
    <property type="term" value="C:TRC complex"/>
    <property type="evidence" value="ECO:0007669"/>
    <property type="project" value="TreeGrafter"/>
</dbReference>
<dbReference type="GO" id="GO:0006620">
    <property type="term" value="P:post-translational protein targeting to endoplasmic reticulum membrane"/>
    <property type="evidence" value="ECO:0007669"/>
    <property type="project" value="TreeGrafter"/>
</dbReference>
<dbReference type="InParanoid" id="A0A409XP70"/>
<dbReference type="PANTHER" id="PTHR45831">
    <property type="entry name" value="LD24721P"/>
    <property type="match status" value="1"/>
</dbReference>
<dbReference type="GO" id="GO:0060090">
    <property type="term" value="F:molecular adaptor activity"/>
    <property type="evidence" value="ECO:0007669"/>
    <property type="project" value="TreeGrafter"/>
</dbReference>
<keyword evidence="5" id="KW-1185">Reference proteome</keyword>
<dbReference type="STRING" id="93625.A0A409XP70"/>
<dbReference type="Gene3D" id="1.25.40.10">
    <property type="entry name" value="Tetratricopeptide repeat domain"/>
    <property type="match status" value="1"/>
</dbReference>
<dbReference type="EMBL" id="NHYD01001028">
    <property type="protein sequence ID" value="PPQ92548.1"/>
    <property type="molecule type" value="Genomic_DNA"/>
</dbReference>
<evidence type="ECO:0000256" key="2">
    <source>
        <dbReference type="ARBA" id="ARBA00022803"/>
    </source>
</evidence>
<accession>A0A409XP70</accession>
<evidence type="ECO:0000256" key="3">
    <source>
        <dbReference type="PROSITE-ProRule" id="PRU00339"/>
    </source>
</evidence>
<dbReference type="SMART" id="SM00028">
    <property type="entry name" value="TPR"/>
    <property type="match status" value="4"/>
</dbReference>
<dbReference type="InterPro" id="IPR011990">
    <property type="entry name" value="TPR-like_helical_dom_sf"/>
</dbReference>
<evidence type="ECO:0000313" key="4">
    <source>
        <dbReference type="EMBL" id="PPQ92548.1"/>
    </source>
</evidence>
<evidence type="ECO:0000313" key="5">
    <source>
        <dbReference type="Proteomes" id="UP000283269"/>
    </source>
</evidence>
<reference evidence="4 5" key="1">
    <citation type="journal article" date="2018" name="Evol. Lett.">
        <title>Horizontal gene cluster transfer increased hallucinogenic mushroom diversity.</title>
        <authorList>
            <person name="Reynolds H.T."/>
            <person name="Vijayakumar V."/>
            <person name="Gluck-Thaler E."/>
            <person name="Korotkin H.B."/>
            <person name="Matheny P.B."/>
            <person name="Slot J.C."/>
        </authorList>
    </citation>
    <scope>NUCLEOTIDE SEQUENCE [LARGE SCALE GENOMIC DNA]</scope>
    <source>
        <strain evidence="4 5">2631</strain>
    </source>
</reference>
<evidence type="ECO:0000256" key="1">
    <source>
        <dbReference type="ARBA" id="ARBA00022737"/>
    </source>
</evidence>
<dbReference type="AlphaFoldDB" id="A0A409XP70"/>
<dbReference type="Proteomes" id="UP000283269">
    <property type="component" value="Unassembled WGS sequence"/>
</dbReference>
<dbReference type="InterPro" id="IPR019734">
    <property type="entry name" value="TPR_rpt"/>
</dbReference>
<dbReference type="PROSITE" id="PS50005">
    <property type="entry name" value="TPR"/>
    <property type="match status" value="1"/>
</dbReference>
<dbReference type="OrthoDB" id="2423701at2759"/>
<sequence>MPPKDSSCNRNAEDLKTQGNELFHQKQYQPAHRKYTEAIKADPANAVYYANRAACSLASKEYLDAAADAIKATELDPNYAKAWSRLATASHQLTSYGKSVNAWETALKCLPPLEQSSETDKKLRAQFTAGLAEAQKEKDTPIMQNETMRHVPAGQQMPWHRAAAMESELIAQQKVSSEFKEGVTSMKKLEKTITADGKSRYMGKAGTLVHISNAVMRDSRVFHFDSSDWIIKYNEQVIFEAELHKAWVHGGAKTIKEEAPKRLKREGWHKVRPALSTTIRAWLMCGVLSKVTGKYATSIEYYSRTLDVLEWGARTWQKVSAADRGVIFSKTFIRGARRMKLAAMHSCVMNKVQGVDITSDEMADFARELIAETDANPPDAADEPLDIGFAGSFWMYPKGDALSVLAWHYMQLGHNSTTSEGAQAAYSQSAECYIQAAQSYPLDEEQTIVFYKVALEAYWFSPQGKKLEDMIPLFFLISEQLPHVTKIWEHSEDAIGRDAQLMQALNFEKRCEDALKCGKIALDMLVKPKEIEHKTKWKGNFVYI</sequence>